<accession>A0A9X1DEM6</accession>
<dbReference type="AlphaFoldDB" id="A0A9X1DEM6"/>
<reference evidence="2" key="1">
    <citation type="submission" date="2021-05" db="EMBL/GenBank/DDBJ databases">
        <title>Genome of Sphingobium sp. strain.</title>
        <authorList>
            <person name="Fan R."/>
        </authorList>
    </citation>
    <scope>NUCLEOTIDE SEQUENCE</scope>
    <source>
        <strain evidence="2">H33</strain>
    </source>
</reference>
<sequence>MRRIRDSIRILLALSCGSPVCAQSGAEAPAVVANGPKLRIEKIKIYSREIAGNLLGTPADRDVTVILPPSYDKQPGRLYPVVYGLHGFSNTGQGWVEKFHIVDAAQAAFARGTPEMILVFPSADNAFGGAFFTNSPTTGNFENFIADELVAYIDSHYRSIPRPEGRGLMGHSMGGYGTARIGMQRPGRFGALYLMSPCCLAPLGTQGLTKKEVATIAAMKSPSDAAGAAFPIQGPLATAAAWSPNPAKPPLYVDLAVDENGTPRPDVMAARTANAPLAFIDQYISELRSYRAIGIDVGDKDTIVPTATRMHEVLDSYHINNNFEIYEGTHTSKVQSRFQDVVLPFFGHVFSEYIVK</sequence>
<evidence type="ECO:0000313" key="3">
    <source>
        <dbReference type="Proteomes" id="UP001138757"/>
    </source>
</evidence>
<organism evidence="2 3">
    <name type="scientific">Sphingobium nicotianae</name>
    <dbReference type="NCBI Taxonomy" id="2782607"/>
    <lineage>
        <taxon>Bacteria</taxon>
        <taxon>Pseudomonadati</taxon>
        <taxon>Pseudomonadota</taxon>
        <taxon>Alphaproteobacteria</taxon>
        <taxon>Sphingomonadales</taxon>
        <taxon>Sphingomonadaceae</taxon>
        <taxon>Sphingobium</taxon>
    </lineage>
</organism>
<dbReference type="InterPro" id="IPR000801">
    <property type="entry name" value="Esterase-like"/>
</dbReference>
<dbReference type="PANTHER" id="PTHR48098">
    <property type="entry name" value="ENTEROCHELIN ESTERASE-RELATED"/>
    <property type="match status" value="1"/>
</dbReference>
<gene>
    <name evidence="2" type="ORF">KK488_17710</name>
</gene>
<feature type="signal peptide" evidence="1">
    <location>
        <begin position="1"/>
        <end position="22"/>
    </location>
</feature>
<dbReference type="Pfam" id="PF00756">
    <property type="entry name" value="Esterase"/>
    <property type="match status" value="1"/>
</dbReference>
<dbReference type="RefSeq" id="WP_214625036.1">
    <property type="nucleotide sequence ID" value="NZ_JAHGAW010000012.1"/>
</dbReference>
<proteinExistence type="predicted"/>
<dbReference type="EMBL" id="JAHGAW010000012">
    <property type="protein sequence ID" value="MBT2188792.1"/>
    <property type="molecule type" value="Genomic_DNA"/>
</dbReference>
<name>A0A9X1DEM6_9SPHN</name>
<comment type="caution">
    <text evidence="2">The sequence shown here is derived from an EMBL/GenBank/DDBJ whole genome shotgun (WGS) entry which is preliminary data.</text>
</comment>
<dbReference type="Proteomes" id="UP001138757">
    <property type="component" value="Unassembled WGS sequence"/>
</dbReference>
<keyword evidence="3" id="KW-1185">Reference proteome</keyword>
<evidence type="ECO:0000256" key="1">
    <source>
        <dbReference type="SAM" id="SignalP"/>
    </source>
</evidence>
<feature type="chain" id="PRO_5040845684" evidence="1">
    <location>
        <begin position="23"/>
        <end position="356"/>
    </location>
</feature>
<evidence type="ECO:0000313" key="2">
    <source>
        <dbReference type="EMBL" id="MBT2188792.1"/>
    </source>
</evidence>
<dbReference type="InterPro" id="IPR029058">
    <property type="entry name" value="AB_hydrolase_fold"/>
</dbReference>
<protein>
    <submittedName>
        <fullName evidence="2">Esterase</fullName>
    </submittedName>
</protein>
<keyword evidence="1" id="KW-0732">Signal</keyword>
<dbReference type="InterPro" id="IPR050583">
    <property type="entry name" value="Mycobacterial_A85_antigen"/>
</dbReference>
<dbReference type="Gene3D" id="3.40.50.1820">
    <property type="entry name" value="alpha/beta hydrolase"/>
    <property type="match status" value="1"/>
</dbReference>
<dbReference type="SUPFAM" id="SSF53474">
    <property type="entry name" value="alpha/beta-Hydrolases"/>
    <property type="match status" value="1"/>
</dbReference>